<proteinExistence type="predicted"/>
<dbReference type="AlphaFoldDB" id="A0A2W0CKA4"/>
<keyword evidence="1" id="KW-1133">Transmembrane helix</keyword>
<keyword evidence="1" id="KW-0472">Membrane</keyword>
<comment type="caution">
    <text evidence="2">The sequence shown here is derived from an EMBL/GenBank/DDBJ whole genome shotgun (WGS) entry which is preliminary data.</text>
</comment>
<reference evidence="2 3" key="1">
    <citation type="submission" date="2018-01" db="EMBL/GenBank/DDBJ databases">
        <title>Genome sequence of the PGP bacterium Paenibacillus illinoisensis E3.</title>
        <authorList>
            <person name="Rolli E."/>
            <person name="Marasco R."/>
            <person name="Bessem C."/>
            <person name="Michoud G."/>
            <person name="Gaiarsa S."/>
            <person name="Borin S."/>
            <person name="Daffonchio D."/>
        </authorList>
    </citation>
    <scope>NUCLEOTIDE SEQUENCE [LARGE SCALE GENOMIC DNA]</scope>
    <source>
        <strain evidence="2 3">E3</strain>
    </source>
</reference>
<feature type="transmembrane region" description="Helical" evidence="1">
    <location>
        <begin position="12"/>
        <end position="30"/>
    </location>
</feature>
<name>A0A2W0CKA4_9BACL</name>
<gene>
    <name evidence="2" type="ORF">PIL02S_00455</name>
</gene>
<dbReference type="EMBL" id="PRLG01000002">
    <property type="protein sequence ID" value="PYY31359.1"/>
    <property type="molecule type" value="Genomic_DNA"/>
</dbReference>
<evidence type="ECO:0000256" key="1">
    <source>
        <dbReference type="SAM" id="Phobius"/>
    </source>
</evidence>
<dbReference type="Proteomes" id="UP000247459">
    <property type="component" value="Unassembled WGS sequence"/>
</dbReference>
<evidence type="ECO:0000313" key="3">
    <source>
        <dbReference type="Proteomes" id="UP000247459"/>
    </source>
</evidence>
<accession>A0A2W0CKA4</accession>
<sequence length="48" mass="5523">MYLSEHDPLTCAASLTGLGSYICHFIYIKVSRIKIEVKDNVDNLFQLY</sequence>
<protein>
    <submittedName>
        <fullName evidence="2">Uncharacterized protein</fullName>
    </submittedName>
</protein>
<organism evidence="2 3">
    <name type="scientific">Paenibacillus illinoisensis</name>
    <dbReference type="NCBI Taxonomy" id="59845"/>
    <lineage>
        <taxon>Bacteria</taxon>
        <taxon>Bacillati</taxon>
        <taxon>Bacillota</taxon>
        <taxon>Bacilli</taxon>
        <taxon>Bacillales</taxon>
        <taxon>Paenibacillaceae</taxon>
        <taxon>Paenibacillus</taxon>
    </lineage>
</organism>
<keyword evidence="1" id="KW-0812">Transmembrane</keyword>
<evidence type="ECO:0000313" key="2">
    <source>
        <dbReference type="EMBL" id="PYY31359.1"/>
    </source>
</evidence>